<dbReference type="Pfam" id="PF12311">
    <property type="entry name" value="DUF3632"/>
    <property type="match status" value="1"/>
</dbReference>
<comment type="caution">
    <text evidence="2">The sequence shown here is derived from an EMBL/GenBank/DDBJ whole genome shotgun (WGS) entry which is preliminary data.</text>
</comment>
<protein>
    <submittedName>
        <fullName evidence="2">Uncharacterized protein</fullName>
    </submittedName>
</protein>
<evidence type="ECO:0000256" key="1">
    <source>
        <dbReference type="SAM" id="MobiDB-lite"/>
    </source>
</evidence>
<accession>A0ABR1R043</accession>
<keyword evidence="3" id="KW-1185">Reference proteome</keyword>
<feature type="compositionally biased region" description="Polar residues" evidence="1">
    <location>
        <begin position="336"/>
        <end position="345"/>
    </location>
</feature>
<dbReference type="EMBL" id="JAQQWI010000024">
    <property type="protein sequence ID" value="KAK7994359.1"/>
    <property type="molecule type" value="Genomic_DNA"/>
</dbReference>
<feature type="region of interest" description="Disordered" evidence="1">
    <location>
        <begin position="321"/>
        <end position="345"/>
    </location>
</feature>
<gene>
    <name evidence="2" type="ORF">PG991_015947</name>
</gene>
<dbReference type="InterPro" id="IPR053204">
    <property type="entry name" value="Oxopyrrolidines_Biosynth-assoc"/>
</dbReference>
<reference evidence="2 3" key="1">
    <citation type="submission" date="2023-01" db="EMBL/GenBank/DDBJ databases">
        <title>Analysis of 21 Apiospora genomes using comparative genomics revels a genus with tremendous synthesis potential of carbohydrate active enzymes and secondary metabolites.</title>
        <authorList>
            <person name="Sorensen T."/>
        </authorList>
    </citation>
    <scope>NUCLEOTIDE SEQUENCE [LARGE SCALE GENOMIC DNA]</scope>
    <source>
        <strain evidence="2 3">CBS 20057</strain>
    </source>
</reference>
<dbReference type="InterPro" id="IPR022085">
    <property type="entry name" value="OpdG"/>
</dbReference>
<dbReference type="Proteomes" id="UP001396898">
    <property type="component" value="Unassembled WGS sequence"/>
</dbReference>
<proteinExistence type="predicted"/>
<sequence length="345" mass="38512">MHQLRDTLLSSSPQGPPELTMLDSQALDRQDVRECVARGELEELRGAAFHNRTWIVTERYCSGDGVDSLVGYLHSLWHMYYQLARHTSHATTDHDRLVLDVVRIQGLGPLTRPVAGNYGIDIARTVEGTLWNDLPFLATDMTGFWIESCATMSGAQRLNLASFLAKLASTRVGKDRLCQVALVLFRATFEERGPDLCILDQAEDAEDTRRSIRDLSIAQLLPSVCAWIKEAGHNLVLLSDVYWNDCPSAIAQGGEIFTESEWMYWLKRLHEIKQEAKQANETRLEEQASEAIERMSKNAKERNSGIVRAYRSGGEVLRNDKHLSCLGDDSTAGGDESTTGGDEAE</sequence>
<feature type="region of interest" description="Disordered" evidence="1">
    <location>
        <begin position="1"/>
        <end position="21"/>
    </location>
</feature>
<evidence type="ECO:0000313" key="3">
    <source>
        <dbReference type="Proteomes" id="UP001396898"/>
    </source>
</evidence>
<dbReference type="PANTHER" id="PTHR38797">
    <property type="entry name" value="NUCLEAR PORE COMPLEX PROTEIN NUP85-RELATED"/>
    <property type="match status" value="1"/>
</dbReference>
<organism evidence="2 3">
    <name type="scientific">Apiospora marii</name>
    <dbReference type="NCBI Taxonomy" id="335849"/>
    <lineage>
        <taxon>Eukaryota</taxon>
        <taxon>Fungi</taxon>
        <taxon>Dikarya</taxon>
        <taxon>Ascomycota</taxon>
        <taxon>Pezizomycotina</taxon>
        <taxon>Sordariomycetes</taxon>
        <taxon>Xylariomycetidae</taxon>
        <taxon>Amphisphaeriales</taxon>
        <taxon>Apiosporaceae</taxon>
        <taxon>Apiospora</taxon>
    </lineage>
</organism>
<dbReference type="PANTHER" id="PTHR38797:SF7">
    <property type="entry name" value="TRANSCRIPTION FACTOR DOMAIN-CONTAINING PROTEIN"/>
    <property type="match status" value="1"/>
</dbReference>
<evidence type="ECO:0000313" key="2">
    <source>
        <dbReference type="EMBL" id="KAK7994359.1"/>
    </source>
</evidence>
<name>A0ABR1R043_9PEZI</name>